<feature type="chain" id="PRO_5043697910" evidence="1">
    <location>
        <begin position="23"/>
        <end position="87"/>
    </location>
</feature>
<dbReference type="EMBL" id="WNYA01000004">
    <property type="protein sequence ID" value="KAG8575225.1"/>
    <property type="molecule type" value="Genomic_DNA"/>
</dbReference>
<name>A0AAV7BR96_ENGPU</name>
<keyword evidence="1" id="KW-0732">Signal</keyword>
<keyword evidence="3" id="KW-1185">Reference proteome</keyword>
<organism evidence="2 3">
    <name type="scientific">Engystomops pustulosus</name>
    <name type="common">Tungara frog</name>
    <name type="synonym">Physalaemus pustulosus</name>
    <dbReference type="NCBI Taxonomy" id="76066"/>
    <lineage>
        <taxon>Eukaryota</taxon>
        <taxon>Metazoa</taxon>
        <taxon>Chordata</taxon>
        <taxon>Craniata</taxon>
        <taxon>Vertebrata</taxon>
        <taxon>Euteleostomi</taxon>
        <taxon>Amphibia</taxon>
        <taxon>Batrachia</taxon>
        <taxon>Anura</taxon>
        <taxon>Neobatrachia</taxon>
        <taxon>Hyloidea</taxon>
        <taxon>Leptodactylidae</taxon>
        <taxon>Leiuperinae</taxon>
        <taxon>Engystomops</taxon>
    </lineage>
</organism>
<dbReference type="AlphaFoldDB" id="A0AAV7BR96"/>
<gene>
    <name evidence="2" type="ORF">GDO81_009481</name>
</gene>
<protein>
    <submittedName>
        <fullName evidence="2">Uncharacterized protein</fullName>
    </submittedName>
</protein>
<evidence type="ECO:0000313" key="2">
    <source>
        <dbReference type="EMBL" id="KAG8575225.1"/>
    </source>
</evidence>
<evidence type="ECO:0000256" key="1">
    <source>
        <dbReference type="SAM" id="SignalP"/>
    </source>
</evidence>
<sequence length="87" mass="10087">MIYLHYIYLIFWVLLKVLPTQSTIELYKSRKADGTLLFPIPLPQKPMAYSIGVCVASLLFPHISIHSDSSIVWMCAIDKTHILKKYY</sequence>
<proteinExistence type="predicted"/>
<accession>A0AAV7BR96</accession>
<reference evidence="2" key="1">
    <citation type="thesis" date="2020" institute="ProQuest LLC" country="789 East Eisenhower Parkway, Ann Arbor, MI, USA">
        <title>Comparative Genomics and Chromosome Evolution.</title>
        <authorList>
            <person name="Mudd A.B."/>
        </authorList>
    </citation>
    <scope>NUCLEOTIDE SEQUENCE</scope>
    <source>
        <strain evidence="2">237g6f4</strain>
        <tissue evidence="2">Blood</tissue>
    </source>
</reference>
<feature type="signal peptide" evidence="1">
    <location>
        <begin position="1"/>
        <end position="22"/>
    </location>
</feature>
<evidence type="ECO:0000313" key="3">
    <source>
        <dbReference type="Proteomes" id="UP000824782"/>
    </source>
</evidence>
<comment type="caution">
    <text evidence="2">The sequence shown here is derived from an EMBL/GenBank/DDBJ whole genome shotgun (WGS) entry which is preliminary data.</text>
</comment>
<dbReference type="Proteomes" id="UP000824782">
    <property type="component" value="Unassembled WGS sequence"/>
</dbReference>